<keyword evidence="2" id="KW-0238">DNA-binding</keyword>
<dbReference type="Pfam" id="PF14657">
    <property type="entry name" value="Arm-DNA-bind_4"/>
    <property type="match status" value="1"/>
</dbReference>
<proteinExistence type="predicted"/>
<organism evidence="2 3">
    <name type="scientific">Solibacillus merdavium</name>
    <dbReference type="NCBI Taxonomy" id="2762218"/>
    <lineage>
        <taxon>Bacteria</taxon>
        <taxon>Bacillati</taxon>
        <taxon>Bacillota</taxon>
        <taxon>Bacilli</taxon>
        <taxon>Bacillales</taxon>
        <taxon>Caryophanaceae</taxon>
        <taxon>Solibacillus</taxon>
    </lineage>
</organism>
<protein>
    <submittedName>
        <fullName evidence="2">Arm DNA-binding domain-containing protein</fullName>
    </submittedName>
</protein>
<name>A0ABR8XRN4_9BACL</name>
<reference evidence="2 3" key="1">
    <citation type="submission" date="2020-08" db="EMBL/GenBank/DDBJ databases">
        <title>A Genomic Blueprint of the Chicken Gut Microbiome.</title>
        <authorList>
            <person name="Gilroy R."/>
            <person name="Ravi A."/>
            <person name="Getino M."/>
            <person name="Pursley I."/>
            <person name="Horton D.L."/>
            <person name="Alikhan N.-F."/>
            <person name="Baker D."/>
            <person name="Gharbi K."/>
            <person name="Hall N."/>
            <person name="Watson M."/>
            <person name="Adriaenssens E.M."/>
            <person name="Foster-Nyarko E."/>
            <person name="Jarju S."/>
            <person name="Secka A."/>
            <person name="Antonio M."/>
            <person name="Oren A."/>
            <person name="Chaudhuri R."/>
            <person name="La Ragione R.M."/>
            <person name="Hildebrand F."/>
            <person name="Pallen M.J."/>
        </authorList>
    </citation>
    <scope>NUCLEOTIDE SEQUENCE [LARGE SCALE GENOMIC DNA]</scope>
    <source>
        <strain evidence="2 3">Sa1YVA6</strain>
    </source>
</reference>
<sequence length="65" mass="7651">MNNLTNSVIKAYVKKDGEIYFMFKVFIGINPLTGKHQYTTRRGYKTFNDAEMAYKQILLEIQLNK</sequence>
<dbReference type="Proteomes" id="UP000600565">
    <property type="component" value="Unassembled WGS sequence"/>
</dbReference>
<keyword evidence="3" id="KW-1185">Reference proteome</keyword>
<feature type="domain" description="AP2-like integrase N-terminal" evidence="1">
    <location>
        <begin position="21"/>
        <end position="62"/>
    </location>
</feature>
<dbReference type="GO" id="GO:0003677">
    <property type="term" value="F:DNA binding"/>
    <property type="evidence" value="ECO:0007669"/>
    <property type="project" value="UniProtKB-KW"/>
</dbReference>
<accession>A0ABR8XRN4</accession>
<gene>
    <name evidence="2" type="ORF">H9632_16160</name>
</gene>
<dbReference type="InterPro" id="IPR028259">
    <property type="entry name" value="AP2-like_int_N"/>
</dbReference>
<dbReference type="EMBL" id="JACSPW010000019">
    <property type="protein sequence ID" value="MBD8034603.1"/>
    <property type="molecule type" value="Genomic_DNA"/>
</dbReference>
<dbReference type="RefSeq" id="WP_191705100.1">
    <property type="nucleotide sequence ID" value="NZ_JACSPW010000019.1"/>
</dbReference>
<evidence type="ECO:0000313" key="2">
    <source>
        <dbReference type="EMBL" id="MBD8034603.1"/>
    </source>
</evidence>
<evidence type="ECO:0000259" key="1">
    <source>
        <dbReference type="Pfam" id="PF14657"/>
    </source>
</evidence>
<comment type="caution">
    <text evidence="2">The sequence shown here is derived from an EMBL/GenBank/DDBJ whole genome shotgun (WGS) entry which is preliminary data.</text>
</comment>
<evidence type="ECO:0000313" key="3">
    <source>
        <dbReference type="Proteomes" id="UP000600565"/>
    </source>
</evidence>